<name>A0ABX1MWG9_9RHOO</name>
<reference evidence="1 2" key="1">
    <citation type="submission" date="2019-12" db="EMBL/GenBank/DDBJ databases">
        <title>Comparative genomics gives insights into the taxonomy of the Azoarcus-Aromatoleum group and reveals separate origins of nif in the plant-associated Azoarcus and non-plant-associated Aromatoleum sub-groups.</title>
        <authorList>
            <person name="Lafos M."/>
            <person name="Maluk M."/>
            <person name="Batista M."/>
            <person name="Junghare M."/>
            <person name="Carmona M."/>
            <person name="Faoro H."/>
            <person name="Cruz L.M."/>
            <person name="Battistoni F."/>
            <person name="De Souza E."/>
            <person name="Pedrosa F."/>
            <person name="Chen W.-M."/>
            <person name="Poole P.S."/>
            <person name="Dixon R.A."/>
            <person name="James E.K."/>
        </authorList>
    </citation>
    <scope>NUCLEOTIDE SEQUENCE [LARGE SCALE GENOMIC DNA]</scope>
    <source>
        <strain evidence="1 2">ToN1</strain>
    </source>
</reference>
<evidence type="ECO:0000313" key="1">
    <source>
        <dbReference type="EMBL" id="NMF91615.1"/>
    </source>
</evidence>
<dbReference type="RefSeq" id="WP_169208919.1">
    <property type="nucleotide sequence ID" value="NZ_CP059560.1"/>
</dbReference>
<accession>A0ABX1MWG9</accession>
<dbReference type="EMBL" id="WTVR01000107">
    <property type="protein sequence ID" value="NMF91615.1"/>
    <property type="molecule type" value="Genomic_DNA"/>
</dbReference>
<comment type="caution">
    <text evidence="1">The sequence shown here is derived from an EMBL/GenBank/DDBJ whole genome shotgun (WGS) entry which is preliminary data.</text>
</comment>
<proteinExistence type="predicted"/>
<gene>
    <name evidence="1" type="ORF">GPA26_24480</name>
</gene>
<organism evidence="1 2">
    <name type="scientific">Aromatoleum petrolei</name>
    <dbReference type="NCBI Taxonomy" id="76116"/>
    <lineage>
        <taxon>Bacteria</taxon>
        <taxon>Pseudomonadati</taxon>
        <taxon>Pseudomonadota</taxon>
        <taxon>Betaproteobacteria</taxon>
        <taxon>Rhodocyclales</taxon>
        <taxon>Rhodocyclaceae</taxon>
        <taxon>Aromatoleum</taxon>
    </lineage>
</organism>
<dbReference type="Proteomes" id="UP000652074">
    <property type="component" value="Unassembled WGS sequence"/>
</dbReference>
<evidence type="ECO:0000313" key="2">
    <source>
        <dbReference type="Proteomes" id="UP000652074"/>
    </source>
</evidence>
<sequence>MKLTWEGWGISRKYASPRVPKTMKYGEIANRPIAIAQLMTRRISMRKRLAEKRQAPAIIPEEASVIEGVVSCPSSSLNIQSIAEENRQDIGQNNERALNKAESKVFLFARR</sequence>
<protein>
    <submittedName>
        <fullName evidence="1">Uncharacterized protein</fullName>
    </submittedName>
</protein>
<keyword evidence="2" id="KW-1185">Reference proteome</keyword>